<evidence type="ECO:0000313" key="4">
    <source>
        <dbReference type="EMBL" id="ACM05052.1"/>
    </source>
</evidence>
<sequence length="157" mass="17109">METLTQLLRFNHWANRLIVEHCRSIDPALLDAPPPPGVYGSVRATLAHLAWAEALYVARLRGEEPVDLPADASLDEIVTSLERTGRELLELATSVPGDRVISYTSAVFGPVSVPAAAIVAQAIVHGCDHRSQLAVLFTQLGAPLPELDVWRFVGIRR</sequence>
<feature type="binding site" evidence="3">
    <location>
        <position position="125"/>
    </location>
    <ligand>
        <name>a divalent metal cation</name>
        <dbReference type="ChEBI" id="CHEBI:60240"/>
    </ligand>
</feature>
<organism evidence="4 5">
    <name type="scientific">Thermomicrobium roseum (strain ATCC 27502 / DSM 5159 / P-2)</name>
    <dbReference type="NCBI Taxonomy" id="309801"/>
    <lineage>
        <taxon>Bacteria</taxon>
        <taxon>Pseudomonadati</taxon>
        <taxon>Thermomicrobiota</taxon>
        <taxon>Thermomicrobia</taxon>
        <taxon>Thermomicrobiales</taxon>
        <taxon>Thermomicrobiaceae</taxon>
        <taxon>Thermomicrobium</taxon>
    </lineage>
</organism>
<dbReference type="RefSeq" id="WP_015922827.1">
    <property type="nucleotide sequence ID" value="NC_011959.1"/>
</dbReference>
<comment type="similarity">
    <text evidence="1">Belongs to the DinB family.</text>
</comment>
<feature type="binding site" evidence="3">
    <location>
        <position position="48"/>
    </location>
    <ligand>
        <name>a divalent metal cation</name>
        <dbReference type="ChEBI" id="CHEBI:60240"/>
    </ligand>
</feature>
<dbReference type="Proteomes" id="UP000000447">
    <property type="component" value="Chromosome"/>
</dbReference>
<keyword evidence="2 3" id="KW-0479">Metal-binding</keyword>
<evidence type="ECO:0000313" key="5">
    <source>
        <dbReference type="Proteomes" id="UP000000447"/>
    </source>
</evidence>
<dbReference type="eggNOG" id="COG2318">
    <property type="taxonomic scope" value="Bacteria"/>
</dbReference>
<dbReference type="SUPFAM" id="SSF109854">
    <property type="entry name" value="DinB/YfiT-like putative metalloenzymes"/>
    <property type="match status" value="1"/>
</dbReference>
<reference evidence="4 5" key="1">
    <citation type="journal article" date="2009" name="PLoS ONE">
        <title>Complete genome sequence of the aerobic CO-oxidizing thermophile Thermomicrobium roseum.</title>
        <authorList>
            <person name="Wu D."/>
            <person name="Raymond J."/>
            <person name="Wu M."/>
            <person name="Chatterji S."/>
            <person name="Ren Q."/>
            <person name="Graham J.E."/>
            <person name="Bryant D.A."/>
            <person name="Robb F."/>
            <person name="Colman A."/>
            <person name="Tallon L.J."/>
            <person name="Badger J.H."/>
            <person name="Madupu R."/>
            <person name="Ward N.L."/>
            <person name="Eisen J.A."/>
        </authorList>
    </citation>
    <scope>NUCLEOTIDE SEQUENCE [LARGE SCALE GENOMIC DNA]</scope>
    <source>
        <strain evidence="5">ATCC 27502 / DSM 5159 / P-2</strain>
    </source>
</reference>
<evidence type="ECO:0000256" key="2">
    <source>
        <dbReference type="ARBA" id="ARBA00022723"/>
    </source>
</evidence>
<dbReference type="KEGG" id="tro:trd_1885"/>
<dbReference type="Pfam" id="PF05163">
    <property type="entry name" value="DinB"/>
    <property type="match status" value="1"/>
</dbReference>
<protein>
    <submittedName>
        <fullName evidence="4">Putative DinB family protein</fullName>
    </submittedName>
</protein>
<dbReference type="GO" id="GO:0046872">
    <property type="term" value="F:metal ion binding"/>
    <property type="evidence" value="ECO:0007669"/>
    <property type="project" value="UniProtKB-KW"/>
</dbReference>
<name>B9L1Y5_THERP</name>
<accession>B9L1Y5</accession>
<dbReference type="InterPro" id="IPR007837">
    <property type="entry name" value="DinB"/>
</dbReference>
<keyword evidence="5" id="KW-1185">Reference proteome</keyword>
<dbReference type="InterPro" id="IPR034660">
    <property type="entry name" value="DinB/YfiT-like"/>
</dbReference>
<dbReference type="STRING" id="309801.trd_1885"/>
<dbReference type="EMBL" id="CP001275">
    <property type="protein sequence ID" value="ACM05052.1"/>
    <property type="molecule type" value="Genomic_DNA"/>
</dbReference>
<proteinExistence type="inferred from homology"/>
<dbReference type="AlphaFoldDB" id="B9L1Y5"/>
<evidence type="ECO:0000256" key="3">
    <source>
        <dbReference type="PIRSR" id="PIRSR607837-1"/>
    </source>
</evidence>
<feature type="binding site" evidence="3">
    <location>
        <position position="129"/>
    </location>
    <ligand>
        <name>a divalent metal cation</name>
        <dbReference type="ChEBI" id="CHEBI:60240"/>
    </ligand>
</feature>
<gene>
    <name evidence="4" type="ordered locus">trd_1885</name>
</gene>
<evidence type="ECO:0000256" key="1">
    <source>
        <dbReference type="ARBA" id="ARBA00008635"/>
    </source>
</evidence>
<dbReference type="OrthoDB" id="9811413at2"/>
<dbReference type="Gene3D" id="1.20.120.450">
    <property type="entry name" value="dinb family like domain"/>
    <property type="match status" value="1"/>
</dbReference>
<dbReference type="HOGENOM" id="CLU_1677035_0_0_0"/>